<dbReference type="PROSITE" id="PS50213">
    <property type="entry name" value="FAS1"/>
    <property type="match status" value="1"/>
</dbReference>
<feature type="signal peptide" evidence="2">
    <location>
        <begin position="1"/>
        <end position="19"/>
    </location>
</feature>
<dbReference type="EMBL" id="CAJMXA010000605">
    <property type="protein sequence ID" value="CAE6437005.1"/>
    <property type="molecule type" value="Genomic_DNA"/>
</dbReference>
<dbReference type="InterPro" id="IPR040200">
    <property type="entry name" value="Mug57-like"/>
</dbReference>
<dbReference type="PANTHER" id="PTHR28156">
    <property type="entry name" value="FAS1 DOMAIN-CONTAINING PROTEIN YDR262W"/>
    <property type="match status" value="1"/>
</dbReference>
<dbReference type="Proteomes" id="UP000663853">
    <property type="component" value="Unassembled WGS sequence"/>
</dbReference>
<reference evidence="4" key="1">
    <citation type="submission" date="2021-01" db="EMBL/GenBank/DDBJ databases">
        <authorList>
            <person name="Kaushik A."/>
        </authorList>
    </citation>
    <scope>NUCLEOTIDE SEQUENCE</scope>
    <source>
        <strain evidence="4">AG6-10EEA</strain>
    </source>
</reference>
<dbReference type="PANTHER" id="PTHR28156:SF1">
    <property type="entry name" value="FAS1 DOMAIN-CONTAINING PROTEIN YDR262W"/>
    <property type="match status" value="1"/>
</dbReference>
<comment type="caution">
    <text evidence="4">The sequence shown here is derived from an EMBL/GenBank/DDBJ whole genome shotgun (WGS) entry which is preliminary data.</text>
</comment>
<accession>A0A8H2XZ36</accession>
<evidence type="ECO:0000256" key="1">
    <source>
        <dbReference type="ARBA" id="ARBA00022729"/>
    </source>
</evidence>
<dbReference type="InterPro" id="IPR000782">
    <property type="entry name" value="FAS1_domain"/>
</dbReference>
<protein>
    <recommendedName>
        <fullName evidence="3">FAS1 domain-containing protein</fullName>
    </recommendedName>
</protein>
<dbReference type="Pfam" id="PF02469">
    <property type="entry name" value="Fasciclin"/>
    <property type="match status" value="1"/>
</dbReference>
<dbReference type="PROSITE" id="PS51257">
    <property type="entry name" value="PROKAR_LIPOPROTEIN"/>
    <property type="match status" value="1"/>
</dbReference>
<dbReference type="AlphaFoldDB" id="A0A8H2XZ36"/>
<sequence length="194" mass="21520">MRLSSCLWYLASVVLSVSCSQLPLTPIMADTDVPSLTHPNGPTLADLLTIQQSSSIFYDYLREIPDIVDRLTDTSGNVMSTAFVPKNKAIITLPRKPHLGPVEEGIEILAGREYDERSRRNIARWISAHVVPSHPIELVGSHSTMLRGKSIHFECKDEGEKTWEHCTLESGVKIVKRLEASNGALYIIDGTIKP</sequence>
<keyword evidence="1 2" id="KW-0732">Signal</keyword>
<name>A0A8H2XZ36_9AGAM</name>
<evidence type="ECO:0000256" key="2">
    <source>
        <dbReference type="SAM" id="SignalP"/>
    </source>
</evidence>
<evidence type="ECO:0000313" key="4">
    <source>
        <dbReference type="EMBL" id="CAE6437005.1"/>
    </source>
</evidence>
<dbReference type="SUPFAM" id="SSF82153">
    <property type="entry name" value="FAS1 domain"/>
    <property type="match status" value="1"/>
</dbReference>
<feature type="domain" description="FAS1" evidence="3">
    <location>
        <begin position="41"/>
        <end position="192"/>
    </location>
</feature>
<dbReference type="InterPro" id="IPR036378">
    <property type="entry name" value="FAS1_dom_sf"/>
</dbReference>
<evidence type="ECO:0000313" key="5">
    <source>
        <dbReference type="Proteomes" id="UP000663853"/>
    </source>
</evidence>
<gene>
    <name evidence="4" type="ORF">RDB_LOCUS31479</name>
</gene>
<feature type="chain" id="PRO_5034380293" description="FAS1 domain-containing protein" evidence="2">
    <location>
        <begin position="20"/>
        <end position="194"/>
    </location>
</feature>
<evidence type="ECO:0000259" key="3">
    <source>
        <dbReference type="PROSITE" id="PS50213"/>
    </source>
</evidence>
<proteinExistence type="predicted"/>
<dbReference type="Gene3D" id="2.30.180.10">
    <property type="entry name" value="FAS1 domain"/>
    <property type="match status" value="1"/>
</dbReference>
<organism evidence="4 5">
    <name type="scientific">Rhizoctonia solani</name>
    <dbReference type="NCBI Taxonomy" id="456999"/>
    <lineage>
        <taxon>Eukaryota</taxon>
        <taxon>Fungi</taxon>
        <taxon>Dikarya</taxon>
        <taxon>Basidiomycota</taxon>
        <taxon>Agaricomycotina</taxon>
        <taxon>Agaricomycetes</taxon>
        <taxon>Cantharellales</taxon>
        <taxon>Ceratobasidiaceae</taxon>
        <taxon>Rhizoctonia</taxon>
    </lineage>
</organism>